<feature type="region of interest" description="Disordered" evidence="1">
    <location>
        <begin position="1"/>
        <end position="23"/>
    </location>
</feature>
<dbReference type="EMBL" id="JAAGOB010000015">
    <property type="protein sequence ID" value="NED98048.1"/>
    <property type="molecule type" value="Genomic_DNA"/>
</dbReference>
<accession>A0A6N9YT88</accession>
<protein>
    <recommendedName>
        <fullName evidence="4">WXG100 family type VII secretion target</fullName>
    </recommendedName>
</protein>
<dbReference type="AlphaFoldDB" id="A0A6N9YT88"/>
<evidence type="ECO:0000313" key="3">
    <source>
        <dbReference type="Proteomes" id="UP000469185"/>
    </source>
</evidence>
<gene>
    <name evidence="2" type="ORF">G1H11_22370</name>
</gene>
<dbReference type="InterPro" id="IPR036689">
    <property type="entry name" value="ESAT-6-like_sf"/>
</dbReference>
<dbReference type="RefSeq" id="WP_163820827.1">
    <property type="nucleotide sequence ID" value="NZ_JAAGOB010000015.1"/>
</dbReference>
<dbReference type="Gene3D" id="1.10.287.1060">
    <property type="entry name" value="ESAT-6-like"/>
    <property type="match status" value="1"/>
</dbReference>
<evidence type="ECO:0000313" key="2">
    <source>
        <dbReference type="EMBL" id="NED98048.1"/>
    </source>
</evidence>
<evidence type="ECO:0000256" key="1">
    <source>
        <dbReference type="SAM" id="MobiDB-lite"/>
    </source>
</evidence>
<sequence length="91" mass="10362">MVDRSRFMGIDPEQTREASQQMDASAENLGGMVKMLGAMLESVYWQGDDATRFMSDWNGSLRPELDRATESIRENATELSRRAQMQEEASR</sequence>
<keyword evidence="3" id="KW-1185">Reference proteome</keyword>
<comment type="caution">
    <text evidence="2">The sequence shown here is derived from an EMBL/GenBank/DDBJ whole genome shotgun (WGS) entry which is preliminary data.</text>
</comment>
<organism evidence="2 3">
    <name type="scientific">Phytoactinopolyspora alkaliphila</name>
    <dbReference type="NCBI Taxonomy" id="1783498"/>
    <lineage>
        <taxon>Bacteria</taxon>
        <taxon>Bacillati</taxon>
        <taxon>Actinomycetota</taxon>
        <taxon>Actinomycetes</taxon>
        <taxon>Jiangellales</taxon>
        <taxon>Jiangellaceae</taxon>
        <taxon>Phytoactinopolyspora</taxon>
    </lineage>
</organism>
<evidence type="ECO:0008006" key="4">
    <source>
        <dbReference type="Google" id="ProtNLM"/>
    </source>
</evidence>
<name>A0A6N9YT88_9ACTN</name>
<reference evidence="2 3" key="1">
    <citation type="submission" date="2020-02" db="EMBL/GenBank/DDBJ databases">
        <authorList>
            <person name="Li X.-J."/>
            <person name="Feng X.-M."/>
        </authorList>
    </citation>
    <scope>NUCLEOTIDE SEQUENCE [LARGE SCALE GENOMIC DNA]</scope>
    <source>
        <strain evidence="2 3">CGMCC 4.7225</strain>
    </source>
</reference>
<dbReference type="Proteomes" id="UP000469185">
    <property type="component" value="Unassembled WGS sequence"/>
</dbReference>
<proteinExistence type="predicted"/>
<dbReference type="SUPFAM" id="SSF140453">
    <property type="entry name" value="EsxAB dimer-like"/>
    <property type="match status" value="1"/>
</dbReference>